<dbReference type="InterPro" id="IPR051080">
    <property type="entry name" value="Nematode_rcpt-like_serp_alpha"/>
</dbReference>
<dbReference type="InterPro" id="IPR019408">
    <property type="entry name" value="7TM_GPCR_serpentine_rcpt_Srab"/>
</dbReference>
<gene>
    <name evidence="7" type="ORF">DdX_05617</name>
</gene>
<feature type="transmembrane region" description="Helical" evidence="6">
    <location>
        <begin position="250"/>
        <end position="272"/>
    </location>
</feature>
<name>A0AAD4R6S5_9BILA</name>
<comment type="subcellular location">
    <subcellularLocation>
        <location evidence="1">Membrane</location>
        <topology evidence="1">Multi-pass membrane protein</topology>
    </subcellularLocation>
</comment>
<dbReference type="GO" id="GO:0016020">
    <property type="term" value="C:membrane"/>
    <property type="evidence" value="ECO:0007669"/>
    <property type="project" value="UniProtKB-SubCell"/>
</dbReference>
<evidence type="ECO:0000256" key="1">
    <source>
        <dbReference type="ARBA" id="ARBA00004141"/>
    </source>
</evidence>
<keyword evidence="8" id="KW-1185">Reference proteome</keyword>
<dbReference type="PANTHER" id="PTHR31357:SF5">
    <property type="entry name" value="SERPENTINE RECEPTOR CLASS ALPHA-1-RELATED"/>
    <property type="match status" value="1"/>
</dbReference>
<feature type="transmembrane region" description="Helical" evidence="6">
    <location>
        <begin position="110"/>
        <end position="133"/>
    </location>
</feature>
<evidence type="ECO:0000313" key="8">
    <source>
        <dbReference type="Proteomes" id="UP001201812"/>
    </source>
</evidence>
<feature type="transmembrane region" description="Helical" evidence="6">
    <location>
        <begin position="28"/>
        <end position="48"/>
    </location>
</feature>
<dbReference type="Pfam" id="PF10292">
    <property type="entry name" value="7TM_GPCR_Srab"/>
    <property type="match status" value="1"/>
</dbReference>
<evidence type="ECO:0000256" key="4">
    <source>
        <dbReference type="ARBA" id="ARBA00023136"/>
    </source>
</evidence>
<reference evidence="7" key="1">
    <citation type="submission" date="2022-01" db="EMBL/GenBank/DDBJ databases">
        <title>Genome Sequence Resource for Two Populations of Ditylenchus destructor, the Migratory Endoparasitic Phytonematode.</title>
        <authorList>
            <person name="Zhang H."/>
            <person name="Lin R."/>
            <person name="Xie B."/>
        </authorList>
    </citation>
    <scope>NUCLEOTIDE SEQUENCE</scope>
    <source>
        <strain evidence="7">BazhouSP</strain>
    </source>
</reference>
<evidence type="ECO:0000256" key="3">
    <source>
        <dbReference type="ARBA" id="ARBA00022989"/>
    </source>
</evidence>
<dbReference type="AlphaFoldDB" id="A0AAD4R6S5"/>
<feature type="transmembrane region" description="Helical" evidence="6">
    <location>
        <begin position="154"/>
        <end position="175"/>
    </location>
</feature>
<feature type="transmembrane region" description="Helical" evidence="6">
    <location>
        <begin position="69"/>
        <end position="90"/>
    </location>
</feature>
<accession>A0AAD4R6S5</accession>
<keyword evidence="3 6" id="KW-1133">Transmembrane helix</keyword>
<dbReference type="Proteomes" id="UP001201812">
    <property type="component" value="Unassembled WGS sequence"/>
</dbReference>
<keyword evidence="4 6" id="KW-0472">Membrane</keyword>
<evidence type="ECO:0000256" key="2">
    <source>
        <dbReference type="ARBA" id="ARBA00022692"/>
    </source>
</evidence>
<feature type="transmembrane region" description="Helical" evidence="6">
    <location>
        <begin position="199"/>
        <end position="219"/>
    </location>
</feature>
<evidence type="ECO:0000313" key="7">
    <source>
        <dbReference type="EMBL" id="KAI1720234.1"/>
    </source>
</evidence>
<organism evidence="7 8">
    <name type="scientific">Ditylenchus destructor</name>
    <dbReference type="NCBI Taxonomy" id="166010"/>
    <lineage>
        <taxon>Eukaryota</taxon>
        <taxon>Metazoa</taxon>
        <taxon>Ecdysozoa</taxon>
        <taxon>Nematoda</taxon>
        <taxon>Chromadorea</taxon>
        <taxon>Rhabditida</taxon>
        <taxon>Tylenchina</taxon>
        <taxon>Tylenchomorpha</taxon>
        <taxon>Sphaerularioidea</taxon>
        <taxon>Anguinidae</taxon>
        <taxon>Anguininae</taxon>
        <taxon>Ditylenchus</taxon>
    </lineage>
</organism>
<feature type="transmembrane region" description="Helical" evidence="6">
    <location>
        <begin position="292"/>
        <end position="310"/>
    </location>
</feature>
<evidence type="ECO:0000256" key="5">
    <source>
        <dbReference type="ARBA" id="ARBA00037994"/>
    </source>
</evidence>
<proteinExistence type="inferred from homology"/>
<sequence>MPDSLILPGYASLVPTDNCSIAAMYADYWPLSIVQIIQMLLSVLSLYLEYLNIYSFVKDKIFVHDNFKILMCSAGIIYPLHGVLILVANTRNQWVYHTYKDPCDLLMPTWVVLLIRAPCYLYVIVFSLLHVCIFTERALATFSPRKYSFTGRKYGIACTIVLWIVAIGCLCWIFSNENLYALKPYTASTSDASAPRLLIMHYVVLCLDVLVSIGDCVLYDINKKKLNKKVHAYDLSRNYQLIENIGAIRLILPLVFTHSGILFTYLSISAGIRQFYATKLHPVTLMALLESAYALIAFHACATNIVCLRCQKAIKPKAIKIVQLNRQAELYFSQFKAQISASESIKFDSYRRNSVAGIGQRLRRMILFLGRSKYSDKTVHPI</sequence>
<dbReference type="EMBL" id="JAKKPZ010000006">
    <property type="protein sequence ID" value="KAI1720234.1"/>
    <property type="molecule type" value="Genomic_DNA"/>
</dbReference>
<protein>
    <submittedName>
        <fullName evidence="7">Serpentine type 7TM GPCR receptor class ab chemoreceptor domain-containing protein</fullName>
    </submittedName>
</protein>
<comment type="similarity">
    <text evidence="5">Belongs to the nematode receptor-like protein sra family.</text>
</comment>
<keyword evidence="2 6" id="KW-0812">Transmembrane</keyword>
<evidence type="ECO:0000256" key="6">
    <source>
        <dbReference type="SAM" id="Phobius"/>
    </source>
</evidence>
<dbReference type="PANTHER" id="PTHR31357">
    <property type="entry name" value="SERPENTINE RECEPTOR CLASS ALPHA-10"/>
    <property type="match status" value="1"/>
</dbReference>
<dbReference type="GO" id="GO:0004984">
    <property type="term" value="F:olfactory receptor activity"/>
    <property type="evidence" value="ECO:0007669"/>
    <property type="project" value="TreeGrafter"/>
</dbReference>
<comment type="caution">
    <text evidence="7">The sequence shown here is derived from an EMBL/GenBank/DDBJ whole genome shotgun (WGS) entry which is preliminary data.</text>
</comment>
<keyword evidence="7" id="KW-0675">Receptor</keyword>